<reference evidence="1 2" key="1">
    <citation type="submission" date="2018-09" db="EMBL/GenBank/DDBJ databases">
        <title>Paenibacillus aracenensis nov. sp. isolated from a cave in southern Spain.</title>
        <authorList>
            <person name="Jurado V."/>
            <person name="Gutierrez-Patricio S."/>
            <person name="Gonzalez-Pimentel J.L."/>
            <person name="Miller A.Z."/>
            <person name="Laiz L."/>
            <person name="Saiz-Jimenez C."/>
        </authorList>
    </citation>
    <scope>NUCLEOTIDE SEQUENCE [LARGE SCALE GENOMIC DNA]</scope>
    <source>
        <strain evidence="1 2">JCM 19203</strain>
    </source>
</reference>
<evidence type="ECO:0000313" key="2">
    <source>
        <dbReference type="Proteomes" id="UP000267798"/>
    </source>
</evidence>
<keyword evidence="2" id="KW-1185">Reference proteome</keyword>
<proteinExistence type="predicted"/>
<organism evidence="1 2">
    <name type="scientific">Paenibacillus pinisoli</name>
    <dbReference type="NCBI Taxonomy" id="1276110"/>
    <lineage>
        <taxon>Bacteria</taxon>
        <taxon>Bacillati</taxon>
        <taxon>Bacillota</taxon>
        <taxon>Bacilli</taxon>
        <taxon>Bacillales</taxon>
        <taxon>Paenibacillaceae</taxon>
        <taxon>Paenibacillus</taxon>
    </lineage>
</organism>
<dbReference type="RefSeq" id="WP_120111371.1">
    <property type="nucleotide sequence ID" value="NZ_QXQB01000003.1"/>
</dbReference>
<protein>
    <submittedName>
        <fullName evidence="1">Uncharacterized protein</fullName>
    </submittedName>
</protein>
<dbReference type="EMBL" id="QXQB01000003">
    <property type="protein sequence ID" value="RJX38765.1"/>
    <property type="molecule type" value="Genomic_DNA"/>
</dbReference>
<evidence type="ECO:0000313" key="1">
    <source>
        <dbReference type="EMBL" id="RJX38765.1"/>
    </source>
</evidence>
<name>A0A3A6PDU9_9BACL</name>
<dbReference type="Proteomes" id="UP000267798">
    <property type="component" value="Unassembled WGS sequence"/>
</dbReference>
<sequence length="187" mass="20141">MAKKIGLFERQQDVITAIEELEQAGFTPGEMLILTKDWEHSRRIETETDTHVEEMRELEETGTRGGELSYMGLVINPSNGYPNVAGGYGMTSFLDSAGGGWNGNYSTGAPLGFIDNSSTRAYQALGLDSKESKLCSEAVRSGAIAFIVETDESKSLLDKDGGPDLSKLGIAEAAFRRCGAYRIADGS</sequence>
<accession>A0A3A6PDU9</accession>
<gene>
    <name evidence="1" type="ORF">D3P09_14610</name>
</gene>
<dbReference type="OrthoDB" id="2680195at2"/>
<comment type="caution">
    <text evidence="1">The sequence shown here is derived from an EMBL/GenBank/DDBJ whole genome shotgun (WGS) entry which is preliminary data.</text>
</comment>
<dbReference type="AlphaFoldDB" id="A0A3A6PDU9"/>